<proteinExistence type="predicted"/>
<dbReference type="EMBL" id="VJXW01000036">
    <property type="protein sequence ID" value="TRW22100.1"/>
    <property type="molecule type" value="Genomic_DNA"/>
</dbReference>
<dbReference type="PROSITE" id="PS50943">
    <property type="entry name" value="HTH_CROC1"/>
    <property type="match status" value="1"/>
</dbReference>
<name>A0A552UVB4_9FIRM</name>
<evidence type="ECO:0000313" key="2">
    <source>
        <dbReference type="EMBL" id="TRW22100.1"/>
    </source>
</evidence>
<accession>A0A552UVB4</accession>
<reference evidence="2 3" key="1">
    <citation type="submission" date="2019-07" db="EMBL/GenBank/DDBJ databases">
        <title>Criibacterium bergeronii gen. nov., sp. nov. isolated from human clinical samples.</title>
        <authorList>
            <person name="Maheux A.F."/>
            <person name="Boudreau D.K."/>
            <person name="Berube E."/>
            <person name="Brodeur S."/>
            <person name="Bernard K.A."/>
            <person name="Abed J.Y."/>
            <person name="Ducrey E."/>
            <person name="Guay E.F."/>
            <person name="Raymond F."/>
            <person name="Corbeil J."/>
            <person name="Domingo M.-C."/>
            <person name="Roy P.H."/>
            <person name="Boissinot M."/>
            <person name="Tocheva E.I."/>
            <person name="Omar R.F."/>
        </authorList>
    </citation>
    <scope>NUCLEOTIDE SEQUENCE [LARGE SCALE GENOMIC DNA]</scope>
    <source>
        <strain evidence="2 3">CCRI-24246</strain>
    </source>
</reference>
<protein>
    <submittedName>
        <fullName evidence="2">Helix-turn-helix transcriptional regulator</fullName>
    </submittedName>
</protein>
<dbReference type="GO" id="GO:0003677">
    <property type="term" value="F:DNA binding"/>
    <property type="evidence" value="ECO:0007669"/>
    <property type="project" value="InterPro"/>
</dbReference>
<sequence length="118" mass="13906">MKLLRSKVGLTQKQISKLLNVSTRSYIFWEKGKSLPRDLRVYLKLTKIFSIPLSYLLQSICEDKGIENAIKDNDTINKYLNYISELSIIFRDENIPFEDILLLDENCKFKLNKFLLSR</sequence>
<dbReference type="Proteomes" id="UP000319424">
    <property type="component" value="Unassembled WGS sequence"/>
</dbReference>
<feature type="domain" description="HTH cro/C1-type" evidence="1">
    <location>
        <begin position="1"/>
        <end position="56"/>
    </location>
</feature>
<gene>
    <name evidence="2" type="ORF">FL857_11800</name>
</gene>
<dbReference type="InterPro" id="IPR010982">
    <property type="entry name" value="Lambda_DNA-bd_dom_sf"/>
</dbReference>
<comment type="caution">
    <text evidence="2">The sequence shown here is derived from an EMBL/GenBank/DDBJ whole genome shotgun (WGS) entry which is preliminary data.</text>
</comment>
<dbReference type="SUPFAM" id="SSF47413">
    <property type="entry name" value="lambda repressor-like DNA-binding domains"/>
    <property type="match status" value="1"/>
</dbReference>
<dbReference type="InterPro" id="IPR001387">
    <property type="entry name" value="Cro/C1-type_HTH"/>
</dbReference>
<dbReference type="SMART" id="SM00530">
    <property type="entry name" value="HTH_XRE"/>
    <property type="match status" value="1"/>
</dbReference>
<dbReference type="Pfam" id="PF01381">
    <property type="entry name" value="HTH_3"/>
    <property type="match status" value="1"/>
</dbReference>
<organism evidence="2 3">
    <name type="scientific">Criibacterium bergeronii</name>
    <dbReference type="NCBI Taxonomy" id="1871336"/>
    <lineage>
        <taxon>Bacteria</taxon>
        <taxon>Bacillati</taxon>
        <taxon>Bacillota</taxon>
        <taxon>Clostridia</taxon>
        <taxon>Peptostreptococcales</taxon>
        <taxon>Filifactoraceae</taxon>
        <taxon>Criibacterium</taxon>
    </lineage>
</organism>
<evidence type="ECO:0000313" key="3">
    <source>
        <dbReference type="Proteomes" id="UP000319424"/>
    </source>
</evidence>
<evidence type="ECO:0000259" key="1">
    <source>
        <dbReference type="PROSITE" id="PS50943"/>
    </source>
</evidence>
<dbReference type="CDD" id="cd00093">
    <property type="entry name" value="HTH_XRE"/>
    <property type="match status" value="1"/>
</dbReference>
<dbReference type="OrthoDB" id="2475196at2"/>
<dbReference type="Gene3D" id="1.10.260.40">
    <property type="entry name" value="lambda repressor-like DNA-binding domains"/>
    <property type="match status" value="1"/>
</dbReference>
<dbReference type="AlphaFoldDB" id="A0A552UVB4"/>